<dbReference type="PROSITE" id="PS51192">
    <property type="entry name" value="HELICASE_ATP_BIND_1"/>
    <property type="match status" value="1"/>
</dbReference>
<dbReference type="GO" id="GO:0005737">
    <property type="term" value="C:cytoplasm"/>
    <property type="evidence" value="ECO:0007669"/>
    <property type="project" value="TreeGrafter"/>
</dbReference>
<dbReference type="GO" id="GO:0004386">
    <property type="term" value="F:helicase activity"/>
    <property type="evidence" value="ECO:0007669"/>
    <property type="project" value="UniProtKB-KW"/>
</dbReference>
<dbReference type="SUPFAM" id="SSF52540">
    <property type="entry name" value="P-loop containing nucleoside triphosphate hydrolases"/>
    <property type="match status" value="1"/>
</dbReference>
<dbReference type="GO" id="GO:0005524">
    <property type="term" value="F:ATP binding"/>
    <property type="evidence" value="ECO:0007669"/>
    <property type="project" value="UniProtKB-KW"/>
</dbReference>
<reference evidence="8" key="1">
    <citation type="submission" date="2021-01" db="EMBL/GenBank/DDBJ databases">
        <authorList>
            <person name="Corre E."/>
            <person name="Pelletier E."/>
            <person name="Niang G."/>
            <person name="Scheremetjew M."/>
            <person name="Finn R."/>
            <person name="Kale V."/>
            <person name="Holt S."/>
            <person name="Cochrane G."/>
            <person name="Meng A."/>
            <person name="Brown T."/>
            <person name="Cohen L."/>
        </authorList>
    </citation>
    <scope>NUCLEOTIDE SEQUENCE</scope>
</reference>
<dbReference type="GO" id="GO:0003676">
    <property type="term" value="F:nucleic acid binding"/>
    <property type="evidence" value="ECO:0007669"/>
    <property type="project" value="InterPro"/>
</dbReference>
<feature type="domain" description="Helicase C-terminal" evidence="7">
    <location>
        <begin position="1104"/>
        <end position="1245"/>
    </location>
</feature>
<protein>
    <recommendedName>
        <fullName evidence="9">RNA helicase</fullName>
    </recommendedName>
</protein>
<dbReference type="InterPro" id="IPR052431">
    <property type="entry name" value="SKI2_subfamily_helicases"/>
</dbReference>
<evidence type="ECO:0000256" key="2">
    <source>
        <dbReference type="ARBA" id="ARBA00022801"/>
    </source>
</evidence>
<dbReference type="FunFam" id="3.40.50.300:FF:001039">
    <property type="entry name" value="ATP-dependent RNA helicase DDX60"/>
    <property type="match status" value="1"/>
</dbReference>
<evidence type="ECO:0008006" key="9">
    <source>
        <dbReference type="Google" id="ProtNLM"/>
    </source>
</evidence>
<keyword evidence="4" id="KW-0067">ATP-binding</keyword>
<keyword evidence="1" id="KW-0547">Nucleotide-binding</keyword>
<keyword evidence="2" id="KW-0378">Hydrolase</keyword>
<dbReference type="SMART" id="SM00487">
    <property type="entry name" value="DEXDc"/>
    <property type="match status" value="1"/>
</dbReference>
<dbReference type="InterPro" id="IPR011545">
    <property type="entry name" value="DEAD/DEAH_box_helicase_dom"/>
</dbReference>
<keyword evidence="3" id="KW-0347">Helicase</keyword>
<evidence type="ECO:0000259" key="7">
    <source>
        <dbReference type="PROSITE" id="PS51194"/>
    </source>
</evidence>
<feature type="domain" description="Helicase ATP-binding" evidence="6">
    <location>
        <begin position="621"/>
        <end position="799"/>
    </location>
</feature>
<evidence type="ECO:0000256" key="5">
    <source>
        <dbReference type="SAM" id="MobiDB-lite"/>
    </source>
</evidence>
<evidence type="ECO:0000256" key="4">
    <source>
        <dbReference type="ARBA" id="ARBA00022840"/>
    </source>
</evidence>
<dbReference type="PANTHER" id="PTHR44533">
    <property type="entry name" value="DEAD/H RNA HELICASE, PUTATIVE-RELATED"/>
    <property type="match status" value="1"/>
</dbReference>
<dbReference type="Pfam" id="PF00271">
    <property type="entry name" value="Helicase_C"/>
    <property type="match status" value="1"/>
</dbReference>
<feature type="region of interest" description="Disordered" evidence="5">
    <location>
        <begin position="1048"/>
        <end position="1082"/>
    </location>
</feature>
<dbReference type="PANTHER" id="PTHR44533:SF4">
    <property type="entry name" value="DEAD_H RNA HELICASE, PUTATIVE-RELATED"/>
    <property type="match status" value="1"/>
</dbReference>
<feature type="compositionally biased region" description="Basic and acidic residues" evidence="5">
    <location>
        <begin position="1048"/>
        <end position="1078"/>
    </location>
</feature>
<dbReference type="InterPro" id="IPR014001">
    <property type="entry name" value="Helicase_ATP-bd"/>
</dbReference>
<dbReference type="SMART" id="SM00490">
    <property type="entry name" value="HELICc"/>
    <property type="match status" value="1"/>
</dbReference>
<sequence length="1617" mass="183532">MKGKLNDRSLLRSFLCVRFARETLALVKQQGPEAAQLMVAFVKGMLLQEILLRSVPLHARSLTLPPAEEWPFFANNIKNALTKYFESVSQDLGNLNSGDLPEGLKLEACDIFDGRIFRCVFHTVVAHCLKGKGQVSKSFFGLLKPVQQDLDALWAEVSTESFFPIVMKDAKGFRGIEPPEMPDPQKPREKPKLAQVTSELFSWLWKDQNFDGINLEPEKEVETSDKLWTDWSWSAGGFFDSLQAEQTMEANEADKFRLKLLEKAKARGGGGLNANDLAFERKYTMKNKQLQLRALHLLAKSLTGSDKLHPPIIVSDPKEDGSGGKQAKIEVVKMSKKHQELLDKKKVEEEAKTKEHDREHLEKMGVVVDKLADVLDPEKLQTQLLDMVMGFARVTDTFVGLTQIQSNFKTQEAQAKILIKVVKALQKALKKMQLDKMTDKQLEVRKLVCYIFCFIQEIFRVHRKNIDGKGIKTMQELSSAVGFPRSASRMFELWAEAQLATAAPTAEAPAQVEKTGADDKKKGKEKESKTKKDEKKEDKKKDKKEKKDNKEEVSEASDPRSVLNQYRLTKEADPLWSGVGADEYAFQFMYLGPYMTRAAGTAPDAKKRVNFKPDGWQLQLLDVVDENRSALVVAPTASGKTFIGYYVMDKILRADHEGVAVYIAPTKALVNQVSAEIYARFSSKNYPLNCKYELLGVFIREYNSAGGVNEEGRWKNCQVLVTTPHILEMLLLSPTNQDWVKRLRYVVFDEVHCIGNQEEGVQWEHTMQLIPCPFIALSATVADPSFFHGWLQNVSHMKKLPGKVEIVQHTERWNDLYKFVFHDGVLRPLHPFSCLIEKSVRRHGLASDMSLTPQEMVSLFQEVRRLVGPSKLWDQFAPGVYFEDRSCFITKTEARQYEKDLKAAYLELVNENVLAEESFRSLAVGLQQCQQLDAIEDKDAAQAKELSVDVTKLSRSTSYLQPAPLFTLCSTLHQTCQLPAIVFNFSASEIRVMLSRLLKELENRQHQKYFGDEEAQYRSKKIMEKREAEYRAKLKLYEEAVKMKASKNQEAKAARKNAGDDEGRGAAKVEANEARDDIIPDPPAPPVDLADEIDPEFSFHSAKALGQGQEDIEEIMSNLKYKRTEQELITALRRGIGLHHPGTKKVYRDAVEVLFRRGFLTVVFATETLALGINMPCKTTVFCGDSLDLNGLMYRQMSGRAGRRGFDLMGQVVFWDMAFSKIQRLITSNLFSLNAEFVQSPTTVIRALVQWEQLGMDTMTKGKLDREKEDIARCLAPMFSLPFFRSEKADLQTQVKYQTRYAIELLHREGLIYSTAHTQKLANFVSHLFESEPANLFLSRVMCSGALHEYLTTMASEVRKDKRQTHLTVRLAGILGWFMQRRRLPRISRSKPTRKKHLPSDTCPRLPPLPEAILKVVQDYNESTFDLFQELAFSVASSRKFGDDDVTLPFTTVSFQDEHKMPFSDEAEFRRLFLDQRLKFKARSPFAAMEGSGDTFSSPADLVNTVRSVLHLDIHMLPIIPPPQSQDFSSGLEPTNSWIVDYLIHGKKEMLSEDNGLHAAKVWTMINNFKDKLKMVQEVLKTMSPKDDIVLTTTAQLVAELHGMLNPARGTAPQKRK</sequence>
<name>A0A7S1AGS3_NOCSC</name>
<organism evidence="8">
    <name type="scientific">Noctiluca scintillans</name>
    <name type="common">Sea sparkle</name>
    <name type="synonym">Red tide dinoflagellate</name>
    <dbReference type="NCBI Taxonomy" id="2966"/>
    <lineage>
        <taxon>Eukaryota</taxon>
        <taxon>Sar</taxon>
        <taxon>Alveolata</taxon>
        <taxon>Dinophyceae</taxon>
        <taxon>Noctilucales</taxon>
        <taxon>Noctilucaceae</taxon>
        <taxon>Noctiluca</taxon>
    </lineage>
</organism>
<dbReference type="PROSITE" id="PS51194">
    <property type="entry name" value="HELICASE_CTER"/>
    <property type="match status" value="1"/>
</dbReference>
<proteinExistence type="predicted"/>
<evidence type="ECO:0000313" key="8">
    <source>
        <dbReference type="EMBL" id="CAD8853714.1"/>
    </source>
</evidence>
<dbReference type="EMBL" id="HBFQ01039576">
    <property type="protein sequence ID" value="CAD8853714.1"/>
    <property type="molecule type" value="Transcribed_RNA"/>
</dbReference>
<dbReference type="InterPro" id="IPR027417">
    <property type="entry name" value="P-loop_NTPase"/>
</dbReference>
<evidence type="ECO:0000256" key="3">
    <source>
        <dbReference type="ARBA" id="ARBA00022806"/>
    </source>
</evidence>
<feature type="region of interest" description="Disordered" evidence="5">
    <location>
        <begin position="504"/>
        <end position="560"/>
    </location>
</feature>
<gene>
    <name evidence="8" type="ORF">NSCI0253_LOCUS28065</name>
</gene>
<dbReference type="Gene3D" id="3.40.50.300">
    <property type="entry name" value="P-loop containing nucleotide triphosphate hydrolases"/>
    <property type="match status" value="2"/>
</dbReference>
<evidence type="ECO:0000256" key="1">
    <source>
        <dbReference type="ARBA" id="ARBA00022741"/>
    </source>
</evidence>
<dbReference type="InterPro" id="IPR001650">
    <property type="entry name" value="Helicase_C-like"/>
</dbReference>
<feature type="compositionally biased region" description="Basic and acidic residues" evidence="5">
    <location>
        <begin position="515"/>
        <end position="553"/>
    </location>
</feature>
<dbReference type="GO" id="GO:0016787">
    <property type="term" value="F:hydrolase activity"/>
    <property type="evidence" value="ECO:0007669"/>
    <property type="project" value="UniProtKB-KW"/>
</dbReference>
<evidence type="ECO:0000259" key="6">
    <source>
        <dbReference type="PROSITE" id="PS51192"/>
    </source>
</evidence>
<dbReference type="Pfam" id="PF00270">
    <property type="entry name" value="DEAD"/>
    <property type="match status" value="1"/>
</dbReference>
<accession>A0A7S1AGS3</accession>